<gene>
    <name evidence="2" type="ORF">LZ480_09560</name>
</gene>
<sequence>MKKLLGVMLICLSIIIGFSSVVNIFPNMIALLLVLGCISIPLYLFGHLLRTSRYLMKVNWIRWMSAYVFVIIIIPTLFYTLINYEQLKLLYFNSEQYILFESASEHNLKGLSLGFIMILLLLISIRFFNDDIKHMWLINIFICMTILVYVGYQYIMWDDYRGIHETEGLVKHKWTGDRYSILWTELDKITVTPYIKYASITNTSDDTHI</sequence>
<keyword evidence="1" id="KW-0472">Membrane</keyword>
<feature type="transmembrane region" description="Helical" evidence="1">
    <location>
        <begin position="136"/>
        <end position="155"/>
    </location>
</feature>
<evidence type="ECO:0000313" key="2">
    <source>
        <dbReference type="EMBL" id="MCH7322136.1"/>
    </source>
</evidence>
<dbReference type="Proteomes" id="UP001316087">
    <property type="component" value="Unassembled WGS sequence"/>
</dbReference>
<proteinExistence type="predicted"/>
<protein>
    <submittedName>
        <fullName evidence="2">Uncharacterized protein</fullName>
    </submittedName>
</protein>
<organism evidence="2 3">
    <name type="scientific">Solibacillus palustris</name>
    <dbReference type="NCBI Taxonomy" id="2908203"/>
    <lineage>
        <taxon>Bacteria</taxon>
        <taxon>Bacillati</taxon>
        <taxon>Bacillota</taxon>
        <taxon>Bacilli</taxon>
        <taxon>Bacillales</taxon>
        <taxon>Caryophanaceae</taxon>
        <taxon>Solibacillus</taxon>
    </lineage>
</organism>
<feature type="transmembrane region" description="Helical" evidence="1">
    <location>
        <begin position="29"/>
        <end position="49"/>
    </location>
</feature>
<evidence type="ECO:0000313" key="3">
    <source>
        <dbReference type="Proteomes" id="UP001316087"/>
    </source>
</evidence>
<keyword evidence="1" id="KW-0812">Transmembrane</keyword>
<accession>A0ABS9UCS6</accession>
<reference evidence="2 3" key="1">
    <citation type="submission" date="2022-03" db="EMBL/GenBank/DDBJ databases">
        <authorList>
            <person name="Jo J.-H."/>
            <person name="Im W.-T."/>
        </authorList>
    </citation>
    <scope>NUCLEOTIDE SEQUENCE [LARGE SCALE GENOMIC DNA]</scope>
    <source>
        <strain evidence="2 3">MA9</strain>
    </source>
</reference>
<keyword evidence="1" id="KW-1133">Transmembrane helix</keyword>
<comment type="caution">
    <text evidence="2">The sequence shown here is derived from an EMBL/GenBank/DDBJ whole genome shotgun (WGS) entry which is preliminary data.</text>
</comment>
<dbReference type="EMBL" id="JAKZFC010000003">
    <property type="protein sequence ID" value="MCH7322136.1"/>
    <property type="molecule type" value="Genomic_DNA"/>
</dbReference>
<evidence type="ECO:0000256" key="1">
    <source>
        <dbReference type="SAM" id="Phobius"/>
    </source>
</evidence>
<dbReference type="RefSeq" id="WP_241369202.1">
    <property type="nucleotide sequence ID" value="NZ_JAKZFC010000003.1"/>
</dbReference>
<feature type="transmembrane region" description="Helical" evidence="1">
    <location>
        <begin position="61"/>
        <end position="82"/>
    </location>
</feature>
<keyword evidence="3" id="KW-1185">Reference proteome</keyword>
<feature type="transmembrane region" description="Helical" evidence="1">
    <location>
        <begin position="110"/>
        <end position="129"/>
    </location>
</feature>
<name>A0ABS9UCS6_9BACL</name>